<feature type="domain" description="Response regulatory" evidence="8">
    <location>
        <begin position="2"/>
        <end position="116"/>
    </location>
</feature>
<dbReference type="SMART" id="SM00862">
    <property type="entry name" value="Trans_reg_C"/>
    <property type="match status" value="1"/>
</dbReference>
<organism evidence="10 11">
    <name type="scientific">Noviherbaspirillum pedocola</name>
    <dbReference type="NCBI Taxonomy" id="2801341"/>
    <lineage>
        <taxon>Bacteria</taxon>
        <taxon>Pseudomonadati</taxon>
        <taxon>Pseudomonadota</taxon>
        <taxon>Betaproteobacteria</taxon>
        <taxon>Burkholderiales</taxon>
        <taxon>Oxalobacteraceae</taxon>
        <taxon>Noviherbaspirillum</taxon>
    </lineage>
</organism>
<evidence type="ECO:0000256" key="7">
    <source>
        <dbReference type="PROSITE-ProRule" id="PRU01091"/>
    </source>
</evidence>
<dbReference type="Pfam" id="PF00072">
    <property type="entry name" value="Response_reg"/>
    <property type="match status" value="1"/>
</dbReference>
<dbReference type="PROSITE" id="PS51755">
    <property type="entry name" value="OMPR_PHOB"/>
    <property type="match status" value="1"/>
</dbReference>
<keyword evidence="5" id="KW-0804">Transcription</keyword>
<dbReference type="GO" id="GO:0000976">
    <property type="term" value="F:transcription cis-regulatory region binding"/>
    <property type="evidence" value="ECO:0007669"/>
    <property type="project" value="TreeGrafter"/>
</dbReference>
<dbReference type="SUPFAM" id="SSF52172">
    <property type="entry name" value="CheY-like"/>
    <property type="match status" value="1"/>
</dbReference>
<dbReference type="GO" id="GO:0000156">
    <property type="term" value="F:phosphorelay response regulator activity"/>
    <property type="evidence" value="ECO:0007669"/>
    <property type="project" value="TreeGrafter"/>
</dbReference>
<dbReference type="GO" id="GO:0032993">
    <property type="term" value="C:protein-DNA complex"/>
    <property type="evidence" value="ECO:0007669"/>
    <property type="project" value="TreeGrafter"/>
</dbReference>
<dbReference type="Gene3D" id="1.10.10.10">
    <property type="entry name" value="Winged helix-like DNA-binding domain superfamily/Winged helix DNA-binding domain"/>
    <property type="match status" value="1"/>
</dbReference>
<dbReference type="Pfam" id="PF00486">
    <property type="entry name" value="Trans_reg_C"/>
    <property type="match status" value="1"/>
</dbReference>
<dbReference type="Gene3D" id="6.10.250.690">
    <property type="match status" value="1"/>
</dbReference>
<evidence type="ECO:0000256" key="6">
    <source>
        <dbReference type="PROSITE-ProRule" id="PRU00169"/>
    </source>
</evidence>
<keyword evidence="3" id="KW-0805">Transcription regulation</keyword>
<reference evidence="10" key="1">
    <citation type="submission" date="2021-01" db="EMBL/GenBank/DDBJ databases">
        <title>Genome sequence of strain Noviherbaspirillum sp. DKR-6.</title>
        <authorList>
            <person name="Chaudhary D.K."/>
        </authorList>
    </citation>
    <scope>NUCLEOTIDE SEQUENCE</scope>
    <source>
        <strain evidence="10">DKR-6</strain>
    </source>
</reference>
<dbReference type="PANTHER" id="PTHR48111:SF67">
    <property type="entry name" value="TRANSCRIPTIONAL REGULATORY PROTEIN TCTD"/>
    <property type="match status" value="1"/>
</dbReference>
<keyword evidence="4 7" id="KW-0238">DNA-binding</keyword>
<keyword evidence="11" id="KW-1185">Reference proteome</keyword>
<dbReference type="SMART" id="SM00448">
    <property type="entry name" value="REC"/>
    <property type="match status" value="1"/>
</dbReference>
<name>A0A934STP0_9BURK</name>
<dbReference type="PROSITE" id="PS50110">
    <property type="entry name" value="RESPONSE_REGULATORY"/>
    <property type="match status" value="1"/>
</dbReference>
<proteinExistence type="predicted"/>
<dbReference type="CDD" id="cd00383">
    <property type="entry name" value="trans_reg_C"/>
    <property type="match status" value="1"/>
</dbReference>
<evidence type="ECO:0000256" key="4">
    <source>
        <dbReference type="ARBA" id="ARBA00023125"/>
    </source>
</evidence>
<feature type="domain" description="OmpR/PhoB-type" evidence="9">
    <location>
        <begin position="124"/>
        <end position="218"/>
    </location>
</feature>
<dbReference type="InterPro" id="IPR039420">
    <property type="entry name" value="WalR-like"/>
</dbReference>
<dbReference type="InterPro" id="IPR036388">
    <property type="entry name" value="WH-like_DNA-bd_sf"/>
</dbReference>
<dbReference type="AlphaFoldDB" id="A0A934STP0"/>
<dbReference type="RefSeq" id="WP_200594159.1">
    <property type="nucleotide sequence ID" value="NZ_JAEPBG010000008.1"/>
</dbReference>
<keyword evidence="1 6" id="KW-0597">Phosphoprotein</keyword>
<evidence type="ECO:0000313" key="11">
    <source>
        <dbReference type="Proteomes" id="UP000622890"/>
    </source>
</evidence>
<dbReference type="Gene3D" id="3.40.50.2300">
    <property type="match status" value="1"/>
</dbReference>
<dbReference type="FunFam" id="3.40.50.2300:FF:000002">
    <property type="entry name" value="DNA-binding response regulator PhoP"/>
    <property type="match status" value="1"/>
</dbReference>
<feature type="DNA-binding region" description="OmpR/PhoB-type" evidence="7">
    <location>
        <begin position="124"/>
        <end position="218"/>
    </location>
</feature>
<comment type="caution">
    <text evidence="10">The sequence shown here is derived from an EMBL/GenBank/DDBJ whole genome shotgun (WGS) entry which is preliminary data.</text>
</comment>
<dbReference type="InterPro" id="IPR011006">
    <property type="entry name" value="CheY-like_superfamily"/>
</dbReference>
<dbReference type="PANTHER" id="PTHR48111">
    <property type="entry name" value="REGULATOR OF RPOS"/>
    <property type="match status" value="1"/>
</dbReference>
<feature type="modified residue" description="4-aspartylphosphate" evidence="6">
    <location>
        <position position="51"/>
    </location>
</feature>
<evidence type="ECO:0000256" key="1">
    <source>
        <dbReference type="ARBA" id="ARBA00022553"/>
    </source>
</evidence>
<accession>A0A934STP0</accession>
<evidence type="ECO:0000256" key="5">
    <source>
        <dbReference type="ARBA" id="ARBA00023163"/>
    </source>
</evidence>
<dbReference type="InterPro" id="IPR001789">
    <property type="entry name" value="Sig_transdc_resp-reg_receiver"/>
</dbReference>
<dbReference type="Proteomes" id="UP000622890">
    <property type="component" value="Unassembled WGS sequence"/>
</dbReference>
<keyword evidence="2" id="KW-0902">Two-component regulatory system</keyword>
<dbReference type="GO" id="GO:0006355">
    <property type="term" value="P:regulation of DNA-templated transcription"/>
    <property type="evidence" value="ECO:0007669"/>
    <property type="project" value="InterPro"/>
</dbReference>
<dbReference type="EMBL" id="JAEPBG010000008">
    <property type="protein sequence ID" value="MBK4736576.1"/>
    <property type="molecule type" value="Genomic_DNA"/>
</dbReference>
<evidence type="ECO:0000259" key="9">
    <source>
        <dbReference type="PROSITE" id="PS51755"/>
    </source>
</evidence>
<evidence type="ECO:0000259" key="8">
    <source>
        <dbReference type="PROSITE" id="PS50110"/>
    </source>
</evidence>
<dbReference type="GO" id="GO:0005829">
    <property type="term" value="C:cytosol"/>
    <property type="evidence" value="ECO:0007669"/>
    <property type="project" value="TreeGrafter"/>
</dbReference>
<dbReference type="InterPro" id="IPR001867">
    <property type="entry name" value="OmpR/PhoB-type_DNA-bd"/>
</dbReference>
<sequence length="224" mass="24990">MRVLLAEDDPMIGASIRQYLRNEGYAVDHLRDGRSVNEVLDSEHFDLLLLDLALPTRSGMEILQQLRSVGNAMPVIIVTARDRVDDRVAGLDFGADDYLVKPFSLRELAARIRCALRRSVGRSDADIELDGIRICTHTRRVSCHGEDVLLSAKEYAIVEALTRRPGTILSKAQIEERLYGWGDDVDSNTVAVHIHSIRQKLGQNFIHTLRGVGYFVPGSGKAEQ</sequence>
<gene>
    <name evidence="10" type="ORF">JJB74_18280</name>
</gene>
<evidence type="ECO:0000313" key="10">
    <source>
        <dbReference type="EMBL" id="MBK4736576.1"/>
    </source>
</evidence>
<evidence type="ECO:0000256" key="3">
    <source>
        <dbReference type="ARBA" id="ARBA00023015"/>
    </source>
</evidence>
<evidence type="ECO:0000256" key="2">
    <source>
        <dbReference type="ARBA" id="ARBA00023012"/>
    </source>
</evidence>
<protein>
    <submittedName>
        <fullName evidence="10">Response regulator transcription factor</fullName>
    </submittedName>
</protein>